<dbReference type="SUPFAM" id="SSF50978">
    <property type="entry name" value="WD40 repeat-like"/>
    <property type="match status" value="1"/>
</dbReference>
<organism evidence="5 6">
    <name type="scientific">Linderina pennispora</name>
    <dbReference type="NCBI Taxonomy" id="61395"/>
    <lineage>
        <taxon>Eukaryota</taxon>
        <taxon>Fungi</taxon>
        <taxon>Fungi incertae sedis</taxon>
        <taxon>Zoopagomycota</taxon>
        <taxon>Kickxellomycotina</taxon>
        <taxon>Kickxellomycetes</taxon>
        <taxon>Kickxellales</taxon>
        <taxon>Kickxellaceae</taxon>
        <taxon>Linderina</taxon>
    </lineage>
</organism>
<dbReference type="GO" id="GO:0003677">
    <property type="term" value="F:DNA binding"/>
    <property type="evidence" value="ECO:0007669"/>
    <property type="project" value="InterPro"/>
</dbReference>
<evidence type="ECO:0000256" key="3">
    <source>
        <dbReference type="ARBA" id="ARBA00023242"/>
    </source>
</evidence>
<dbReference type="SMART" id="SM00384">
    <property type="entry name" value="AT_hook"/>
    <property type="match status" value="3"/>
</dbReference>
<feature type="compositionally biased region" description="Low complexity" evidence="4">
    <location>
        <begin position="198"/>
        <end position="212"/>
    </location>
</feature>
<dbReference type="InterPro" id="IPR017956">
    <property type="entry name" value="AT_hook_DNA-bd_motif"/>
</dbReference>
<evidence type="ECO:0000313" key="5">
    <source>
        <dbReference type="EMBL" id="ORX68842.1"/>
    </source>
</evidence>
<evidence type="ECO:0008006" key="7">
    <source>
        <dbReference type="Google" id="ProtNLM"/>
    </source>
</evidence>
<dbReference type="InterPro" id="IPR052416">
    <property type="entry name" value="GTF3C_component"/>
</dbReference>
<evidence type="ECO:0000256" key="4">
    <source>
        <dbReference type="SAM" id="MobiDB-lite"/>
    </source>
</evidence>
<dbReference type="AlphaFoldDB" id="A0A1Y1W602"/>
<feature type="compositionally biased region" description="Basic residues" evidence="4">
    <location>
        <begin position="150"/>
        <end position="161"/>
    </location>
</feature>
<proteinExistence type="predicted"/>
<dbReference type="EMBL" id="MCFD01000009">
    <property type="protein sequence ID" value="ORX68842.1"/>
    <property type="molecule type" value="Genomic_DNA"/>
</dbReference>
<feature type="compositionally biased region" description="Polar residues" evidence="4">
    <location>
        <begin position="1"/>
        <end position="23"/>
    </location>
</feature>
<comment type="subcellular location">
    <subcellularLocation>
        <location evidence="1">Nucleus</location>
    </subcellularLocation>
</comment>
<dbReference type="OrthoDB" id="4703at2759"/>
<feature type="compositionally biased region" description="Polar residues" evidence="4">
    <location>
        <begin position="236"/>
        <end position="247"/>
    </location>
</feature>
<dbReference type="Proteomes" id="UP000193922">
    <property type="component" value="Unassembled WGS sequence"/>
</dbReference>
<keyword evidence="2" id="KW-0804">Transcription</keyword>
<evidence type="ECO:0000313" key="6">
    <source>
        <dbReference type="Proteomes" id="UP000193922"/>
    </source>
</evidence>
<keyword evidence="6" id="KW-1185">Reference proteome</keyword>
<dbReference type="InterPro" id="IPR015943">
    <property type="entry name" value="WD40/YVTN_repeat-like_dom_sf"/>
</dbReference>
<dbReference type="RefSeq" id="XP_040742624.1">
    <property type="nucleotide sequence ID" value="XM_040887976.1"/>
</dbReference>
<feature type="compositionally biased region" description="Basic residues" evidence="4">
    <location>
        <begin position="90"/>
        <end position="101"/>
    </location>
</feature>
<dbReference type="PANTHER" id="PTHR15052">
    <property type="entry name" value="RNA POLYMERASE III TRANSCRIPTION INITIATION FACTOR COMPLEX SUBUNIT"/>
    <property type="match status" value="1"/>
</dbReference>
<evidence type="ECO:0000256" key="1">
    <source>
        <dbReference type="ARBA" id="ARBA00004123"/>
    </source>
</evidence>
<comment type="caution">
    <text evidence="5">The sequence shown here is derived from an EMBL/GenBank/DDBJ whole genome shotgun (WGS) entry which is preliminary data.</text>
</comment>
<gene>
    <name evidence="5" type="ORF">DL89DRAFT_268610</name>
</gene>
<evidence type="ECO:0000256" key="2">
    <source>
        <dbReference type="ARBA" id="ARBA00023163"/>
    </source>
</evidence>
<dbReference type="STRING" id="61395.A0A1Y1W602"/>
<protein>
    <recommendedName>
        <fullName evidence="7">WD40 repeat-like protein</fullName>
    </recommendedName>
</protein>
<dbReference type="GO" id="GO:0005634">
    <property type="term" value="C:nucleus"/>
    <property type="evidence" value="ECO:0007669"/>
    <property type="project" value="UniProtKB-SubCell"/>
</dbReference>
<sequence length="858" mass="93576">MGRSGRNSPTSSKLQTPKQTSLSKFFGPRKQSEIAEGAQDGIEQQKPAKRGRGASPTPAAEQDPAADDGPAPALSLGVVAPERDDASKRPIGRPRGSKTKPKGQAAADNEQEEPVPSGRPRGRPKGKAHSEIRIARGTEYLSSISSQQQRQKHQRCHHRKTVTSVDGTRRPSVGVAAESAGSTDIGAPRRRGRPPKNGSVSAGPAPAASAAPETSYKHHQRLHRAVAVVHPRMQQHRPSPQSMNCSTPMLPRQERSRSRRSVAQINYAEQIDPSISVLQHEEKEDLDELEDLGEPDESDALRHIKQVTEWDGPKPKDHGPNPTRIDRSPPKSHLPPFLNDPDDTSASENSALDIRMLNANAQALENGMAEPLACDTRGWAINAGISVWSIDWVPVAEGVKPKHDFVTENMKYLNSSKEVMPAPGSIQIWRLDTEGSECLLDMALVHNFGRCISLKWCPISMPEDSGGEGLAVRGYLAAIFGDGYLRVCGIPASEALRAAAGVGEGEPRSVLETRWVHGIFTSMDWVGSSVVMAGTSSGHLTLWSLAESISVQRRVLGHQWPGHQMKLFPMIAAKLHQSAVLSAVPMFDDITCPQQESGFRQIGPRNVQVLTVGNDGRMKQICLAFPLRYTNPLACHPGHPRCLIWLHETASLVMSDPDNILRVISPDISPNGNDPWMLSCLHQPPRDQPPGRALGGRRGDQPVHWNDNYDCSTFLCMKVDGKVLMAQASEFHTYYGAVAEGGDLMVQNYGWLLPAKKIPPLYRRIYRLLWEYDDIDVEMDGDVTGDKETPGISGRPVCVGRQPVQARAHKPGGGTKQVNIFPPQIAVQVCAWSRNRSSSSWIASGGAGGLVRIEDVSP</sequence>
<feature type="region of interest" description="Disordered" evidence="4">
    <location>
        <begin position="306"/>
        <end position="347"/>
    </location>
</feature>
<dbReference type="GO" id="GO:0000127">
    <property type="term" value="C:transcription factor TFIIIC complex"/>
    <property type="evidence" value="ECO:0007669"/>
    <property type="project" value="TreeGrafter"/>
</dbReference>
<dbReference type="PRINTS" id="PR00929">
    <property type="entry name" value="ATHOOK"/>
</dbReference>
<dbReference type="Gene3D" id="2.130.10.10">
    <property type="entry name" value="YVTN repeat-like/Quinoprotein amine dehydrogenase"/>
    <property type="match status" value="1"/>
</dbReference>
<keyword evidence="3" id="KW-0539">Nucleus</keyword>
<dbReference type="InterPro" id="IPR036322">
    <property type="entry name" value="WD40_repeat_dom_sf"/>
</dbReference>
<feature type="compositionally biased region" description="Basic and acidic residues" evidence="4">
    <location>
        <begin position="306"/>
        <end position="329"/>
    </location>
</feature>
<dbReference type="PANTHER" id="PTHR15052:SF2">
    <property type="entry name" value="GENERAL TRANSCRIPTION FACTOR 3C POLYPEPTIDE 2"/>
    <property type="match status" value="1"/>
</dbReference>
<dbReference type="GeneID" id="63804624"/>
<dbReference type="GO" id="GO:0006383">
    <property type="term" value="P:transcription by RNA polymerase III"/>
    <property type="evidence" value="ECO:0007669"/>
    <property type="project" value="TreeGrafter"/>
</dbReference>
<feature type="compositionally biased region" description="Low complexity" evidence="4">
    <location>
        <begin position="56"/>
        <end position="73"/>
    </location>
</feature>
<reference evidence="5 6" key="1">
    <citation type="submission" date="2016-07" db="EMBL/GenBank/DDBJ databases">
        <title>Pervasive Adenine N6-methylation of Active Genes in Fungi.</title>
        <authorList>
            <consortium name="DOE Joint Genome Institute"/>
            <person name="Mondo S.J."/>
            <person name="Dannebaum R.O."/>
            <person name="Kuo R.C."/>
            <person name="Labutti K."/>
            <person name="Haridas S."/>
            <person name="Kuo A."/>
            <person name="Salamov A."/>
            <person name="Ahrendt S.R."/>
            <person name="Lipzen A."/>
            <person name="Sullivan W."/>
            <person name="Andreopoulos W.B."/>
            <person name="Clum A."/>
            <person name="Lindquist E."/>
            <person name="Daum C."/>
            <person name="Ramamoorthy G.K."/>
            <person name="Gryganskyi A."/>
            <person name="Culley D."/>
            <person name="Magnuson J.K."/>
            <person name="James T.Y."/>
            <person name="O'Malley M.A."/>
            <person name="Stajich J.E."/>
            <person name="Spatafora J.W."/>
            <person name="Visel A."/>
            <person name="Grigoriev I.V."/>
        </authorList>
    </citation>
    <scope>NUCLEOTIDE SEQUENCE [LARGE SCALE GENOMIC DNA]</scope>
    <source>
        <strain evidence="5 6">ATCC 12442</strain>
    </source>
</reference>
<name>A0A1Y1W602_9FUNG</name>
<feature type="region of interest" description="Disordered" evidence="4">
    <location>
        <begin position="1"/>
        <end position="261"/>
    </location>
</feature>
<accession>A0A1Y1W602</accession>